<accession>A0A0N0U8C7</accession>
<proteinExistence type="predicted"/>
<gene>
    <name evidence="2" type="ORF">BVI061214_01808</name>
</gene>
<name>A0A0N0U8C7_THEAQ</name>
<reference evidence="2 3" key="1">
    <citation type="submission" date="2015-07" db="EMBL/GenBank/DDBJ databases">
        <authorList>
            <person name="Noorani M."/>
        </authorList>
    </citation>
    <scope>NUCLEOTIDE SEQUENCE [LARGE SCALE GENOMIC DNA]</scope>
    <source>
        <strain evidence="3">ATCC 25104 / DSM 625 / JCM 10724 / NBRC 103206 / NCIMB 11243 / YT-1</strain>
    </source>
</reference>
<comment type="caution">
    <text evidence="2">The sequence shown here is derived from an EMBL/GenBank/DDBJ whole genome shotgun (WGS) entry which is preliminary data.</text>
</comment>
<dbReference type="Proteomes" id="UP000037685">
    <property type="component" value="Unassembled WGS sequence"/>
</dbReference>
<sequence>MRHGGRLYPREALKGVALDRLFGRLFLDFAGERLPLPLGLPGWDQALAHLGVDWRGVEGLEDYLLGQRGRVWFLGALYPPREAEGVHRWALGLYRRHFLKIYGALALLGVGLSLSSLAEGLGVALVALGFGLALWWLSSFPHDLVRLRRGGGRYNPLDPEIQRLAKEGRG</sequence>
<protein>
    <submittedName>
        <fullName evidence="2">Uncharacterized protein</fullName>
    </submittedName>
</protein>
<evidence type="ECO:0000313" key="2">
    <source>
        <dbReference type="EMBL" id="KOX90614.1"/>
    </source>
</evidence>
<feature type="transmembrane region" description="Helical" evidence="1">
    <location>
        <begin position="98"/>
        <end position="115"/>
    </location>
</feature>
<dbReference type="AlphaFoldDB" id="A0A0N0U8C7"/>
<keyword evidence="1" id="KW-0812">Transmembrane</keyword>
<keyword evidence="1" id="KW-1133">Transmembrane helix</keyword>
<keyword evidence="1" id="KW-0472">Membrane</keyword>
<organism evidence="2 3">
    <name type="scientific">Thermus aquaticus</name>
    <dbReference type="NCBI Taxonomy" id="271"/>
    <lineage>
        <taxon>Bacteria</taxon>
        <taxon>Thermotogati</taxon>
        <taxon>Deinococcota</taxon>
        <taxon>Deinococci</taxon>
        <taxon>Thermales</taxon>
        <taxon>Thermaceae</taxon>
        <taxon>Thermus</taxon>
    </lineage>
</organism>
<dbReference type="EMBL" id="LHCI01000106">
    <property type="protein sequence ID" value="KOX90614.1"/>
    <property type="molecule type" value="Genomic_DNA"/>
</dbReference>
<feature type="transmembrane region" description="Helical" evidence="1">
    <location>
        <begin position="121"/>
        <end position="140"/>
    </location>
</feature>
<dbReference type="PATRIC" id="fig|271.14.peg.1879"/>
<evidence type="ECO:0000313" key="3">
    <source>
        <dbReference type="Proteomes" id="UP000037685"/>
    </source>
</evidence>
<evidence type="ECO:0000256" key="1">
    <source>
        <dbReference type="SAM" id="Phobius"/>
    </source>
</evidence>